<dbReference type="InterPro" id="IPR010982">
    <property type="entry name" value="Lambda_DNA-bd_dom_sf"/>
</dbReference>
<dbReference type="GO" id="GO:0012505">
    <property type="term" value="C:endomembrane system"/>
    <property type="evidence" value="ECO:0007669"/>
    <property type="project" value="UniProtKB-SubCell"/>
</dbReference>
<evidence type="ECO:0000259" key="6">
    <source>
        <dbReference type="PROSITE" id="PS50943"/>
    </source>
</evidence>
<name>I2C7J9_BACAY</name>
<keyword evidence="4" id="KW-0472">Membrane</keyword>
<evidence type="ECO:0000256" key="5">
    <source>
        <dbReference type="SAM" id="MobiDB-lite"/>
    </source>
</evidence>
<keyword evidence="2" id="KW-0812">Transmembrane</keyword>
<organism evidence="7 8">
    <name type="scientific">Bacillus amyloliquefaciens (strain Y2)</name>
    <name type="common">Bacillus amyloliquefaciens subsp. plantarum (strain B9601-Y2)</name>
    <dbReference type="NCBI Taxonomy" id="1155777"/>
    <lineage>
        <taxon>Bacteria</taxon>
        <taxon>Bacillati</taxon>
        <taxon>Bacillota</taxon>
        <taxon>Bacilli</taxon>
        <taxon>Bacillales</taxon>
        <taxon>Bacillaceae</taxon>
        <taxon>Bacillus</taxon>
        <taxon>Bacillus amyloliquefaciens group</taxon>
    </lineage>
</organism>
<evidence type="ECO:0000256" key="3">
    <source>
        <dbReference type="ARBA" id="ARBA00022989"/>
    </source>
</evidence>
<evidence type="ECO:0000313" key="8">
    <source>
        <dbReference type="Proteomes" id="UP000002878"/>
    </source>
</evidence>
<evidence type="ECO:0000256" key="4">
    <source>
        <dbReference type="ARBA" id="ARBA00023136"/>
    </source>
</evidence>
<dbReference type="KEGG" id="bqy:MUS_2713"/>
<evidence type="ECO:0000313" key="7">
    <source>
        <dbReference type="EMBL" id="AFJ62623.1"/>
    </source>
</evidence>
<feature type="region of interest" description="Disordered" evidence="5">
    <location>
        <begin position="1"/>
        <end position="20"/>
    </location>
</feature>
<dbReference type="GO" id="GO:0003677">
    <property type="term" value="F:DNA binding"/>
    <property type="evidence" value="ECO:0007669"/>
    <property type="project" value="InterPro"/>
</dbReference>
<accession>I2C7J9</accession>
<dbReference type="Pfam" id="PF06803">
    <property type="entry name" value="DUF1232"/>
    <property type="match status" value="1"/>
</dbReference>
<dbReference type="SUPFAM" id="SSF47413">
    <property type="entry name" value="lambda repressor-like DNA-binding domains"/>
    <property type="match status" value="1"/>
</dbReference>
<dbReference type="HOGENOM" id="CLU_107494_0_0_9"/>
<dbReference type="InterPro" id="IPR001387">
    <property type="entry name" value="Cro/C1-type_HTH"/>
</dbReference>
<dbReference type="AlphaFoldDB" id="I2C7J9"/>
<dbReference type="CDD" id="cd00093">
    <property type="entry name" value="HTH_XRE"/>
    <property type="match status" value="1"/>
</dbReference>
<dbReference type="InterPro" id="IPR010652">
    <property type="entry name" value="DUF1232"/>
</dbReference>
<dbReference type="PATRIC" id="fig|1126211.3.peg.2571"/>
<protein>
    <recommendedName>
        <fullName evidence="6">HTH cro/C1-type domain-containing protein</fullName>
    </recommendedName>
</protein>
<evidence type="ECO:0000256" key="1">
    <source>
        <dbReference type="ARBA" id="ARBA00004127"/>
    </source>
</evidence>
<comment type="subcellular location">
    <subcellularLocation>
        <location evidence="1">Endomembrane system</location>
        <topology evidence="1">Multi-pass membrane protein</topology>
    </subcellularLocation>
</comment>
<feature type="domain" description="HTH cro/C1-type" evidence="6">
    <location>
        <begin position="27"/>
        <end position="81"/>
    </location>
</feature>
<dbReference type="Pfam" id="PF01381">
    <property type="entry name" value="HTH_3"/>
    <property type="match status" value="1"/>
</dbReference>
<dbReference type="SMART" id="SM00530">
    <property type="entry name" value="HTH_XRE"/>
    <property type="match status" value="1"/>
</dbReference>
<dbReference type="EMBL" id="CP003332">
    <property type="protein sequence ID" value="AFJ62623.1"/>
    <property type="molecule type" value="Genomic_DNA"/>
</dbReference>
<reference evidence="7 8" key="1">
    <citation type="journal article" date="2012" name="J. Biotechnol.">
        <title>Genome sequence of the plant growth promoting strain Bacillus amyloliquefaciens subsp. plantarum B9601-Y2 and expression of mersacidin and other secondary metabolites.</title>
        <authorList>
            <person name="He P."/>
            <person name="Hao K."/>
            <person name="Blom J."/>
            <person name="Ruckert C."/>
            <person name="Vater J."/>
            <person name="Mao Z."/>
            <person name="Wu Y."/>
            <person name="Hou M."/>
            <person name="He P."/>
            <person name="He Y."/>
            <person name="Borriss R."/>
        </authorList>
    </citation>
    <scope>NUCLEOTIDE SEQUENCE [LARGE SCALE GENOMIC DNA]</scope>
    <source>
        <strain evidence="7">Y2</strain>
    </source>
</reference>
<dbReference type="Proteomes" id="UP000002878">
    <property type="component" value="Chromosome"/>
</dbReference>
<sequence length="224" mass="25578">MINDHHSGGNEVTPLTENKNKTLGPLLKSLLDKHSLSMRKLGALTNIDTATISRIINGKQKANLKHLQEFSKHLRTPLEELLEASGIDIGHEKEAAPQDPMHAIQDMLNMAEMFDQPFSREQIERELTRYEQYAKTQQGHRLICDEFQKKMDNEESVGPFIDHLKNMHHQYMDESTPAEDRAILGSALLYYILATDVIPDYMFPIGYLDDAIAVQIALNRLKKK</sequence>
<dbReference type="Gene3D" id="1.10.260.40">
    <property type="entry name" value="lambda repressor-like DNA-binding domains"/>
    <property type="match status" value="1"/>
</dbReference>
<proteinExistence type="predicted"/>
<keyword evidence="3" id="KW-1133">Transmembrane helix</keyword>
<evidence type="ECO:0000256" key="2">
    <source>
        <dbReference type="ARBA" id="ARBA00022692"/>
    </source>
</evidence>
<gene>
    <name evidence="7" type="ORF">MUS_2713</name>
</gene>
<dbReference type="PROSITE" id="PS50943">
    <property type="entry name" value="HTH_CROC1"/>
    <property type="match status" value="1"/>
</dbReference>